<proteinExistence type="predicted"/>
<dbReference type="SUPFAM" id="SSF51430">
    <property type="entry name" value="NAD(P)-linked oxidoreductase"/>
    <property type="match status" value="1"/>
</dbReference>
<dbReference type="InterPro" id="IPR050523">
    <property type="entry name" value="AKR_Detox_Biosynth"/>
</dbReference>
<reference evidence="4" key="1">
    <citation type="journal article" date="2019" name="Int. J. Syst. Evol. Microbiol.">
        <title>The Global Catalogue of Microorganisms (GCM) 10K type strain sequencing project: providing services to taxonomists for standard genome sequencing and annotation.</title>
        <authorList>
            <consortium name="The Broad Institute Genomics Platform"/>
            <consortium name="The Broad Institute Genome Sequencing Center for Infectious Disease"/>
            <person name="Wu L."/>
            <person name="Ma J."/>
        </authorList>
    </citation>
    <scope>NUCLEOTIDE SEQUENCE [LARGE SCALE GENOMIC DNA]</scope>
    <source>
        <strain evidence="4">NBRC 108725</strain>
    </source>
</reference>
<accession>A0ABN6XKT0</accession>
<dbReference type="Pfam" id="PF00248">
    <property type="entry name" value="Aldo_ket_red"/>
    <property type="match status" value="1"/>
</dbReference>
<dbReference type="EMBL" id="AP027731">
    <property type="protein sequence ID" value="BDZ44206.1"/>
    <property type="molecule type" value="Genomic_DNA"/>
</dbReference>
<evidence type="ECO:0000313" key="4">
    <source>
        <dbReference type="Proteomes" id="UP001321498"/>
    </source>
</evidence>
<keyword evidence="4" id="KW-1185">Reference proteome</keyword>
<dbReference type="RefSeq" id="WP_286277685.1">
    <property type="nucleotide sequence ID" value="NZ_AP027731.1"/>
</dbReference>
<sequence>MEYRNLGRSGLRVSAVGLGCNNLSRPGTASESQEGSTALVHAALDAGVTFFDTADIYGAEFGRSEEMLGRALGSHRDEVVIATKWGHSGYQGPVAAWQDKGSRRYLRLAVEDSLRRLGTEWIDLYQLHTPDPNTPIEETLQALDELVLAGKIRYAGSSNLAAWQVVEAELTSRLGGITRFVSAQNEYSLLVRDAERELLPVARQYGIGFLPYFPLYNGIFTGKYSRDGGPQQSRIIRQKPGLLSTVPWDAYDRFEQFGADRGLTVLEATMGWLLAVSGLASVIAGATTPDQVRQNAATSGAWQPTAEELALIGEIFP</sequence>
<organism evidence="3 4">
    <name type="scientific">Naasia aerilata</name>
    <dbReference type="NCBI Taxonomy" id="1162966"/>
    <lineage>
        <taxon>Bacteria</taxon>
        <taxon>Bacillati</taxon>
        <taxon>Actinomycetota</taxon>
        <taxon>Actinomycetes</taxon>
        <taxon>Micrococcales</taxon>
        <taxon>Microbacteriaceae</taxon>
        <taxon>Naasia</taxon>
    </lineage>
</organism>
<dbReference type="InterPro" id="IPR036812">
    <property type="entry name" value="NAD(P)_OxRdtase_dom_sf"/>
</dbReference>
<dbReference type="InterPro" id="IPR023210">
    <property type="entry name" value="NADP_OxRdtase_dom"/>
</dbReference>
<gene>
    <name evidence="3" type="ORF">GCM10025866_01150</name>
</gene>
<name>A0ABN6XKT0_9MICO</name>
<protein>
    <submittedName>
        <fullName evidence="3">Oxidoreductase</fullName>
    </submittedName>
</protein>
<dbReference type="Proteomes" id="UP001321498">
    <property type="component" value="Chromosome"/>
</dbReference>
<dbReference type="PANTHER" id="PTHR43364">
    <property type="entry name" value="NADH-SPECIFIC METHYLGLYOXAL REDUCTASE-RELATED"/>
    <property type="match status" value="1"/>
</dbReference>
<evidence type="ECO:0000256" key="1">
    <source>
        <dbReference type="ARBA" id="ARBA00023002"/>
    </source>
</evidence>
<feature type="domain" description="NADP-dependent oxidoreductase" evidence="2">
    <location>
        <begin position="16"/>
        <end position="313"/>
    </location>
</feature>
<dbReference type="PANTHER" id="PTHR43364:SF4">
    <property type="entry name" value="NAD(P)-LINKED OXIDOREDUCTASE SUPERFAMILY PROTEIN"/>
    <property type="match status" value="1"/>
</dbReference>
<keyword evidence="1" id="KW-0560">Oxidoreductase</keyword>
<evidence type="ECO:0000313" key="3">
    <source>
        <dbReference type="EMBL" id="BDZ44206.1"/>
    </source>
</evidence>
<dbReference type="Gene3D" id="3.20.20.100">
    <property type="entry name" value="NADP-dependent oxidoreductase domain"/>
    <property type="match status" value="1"/>
</dbReference>
<evidence type="ECO:0000259" key="2">
    <source>
        <dbReference type="Pfam" id="PF00248"/>
    </source>
</evidence>